<organism evidence="1 2">
    <name type="scientific">Lecanicillium saksenae</name>
    <dbReference type="NCBI Taxonomy" id="468837"/>
    <lineage>
        <taxon>Eukaryota</taxon>
        <taxon>Fungi</taxon>
        <taxon>Dikarya</taxon>
        <taxon>Ascomycota</taxon>
        <taxon>Pezizomycotina</taxon>
        <taxon>Sordariomycetes</taxon>
        <taxon>Hypocreomycetidae</taxon>
        <taxon>Hypocreales</taxon>
        <taxon>Cordycipitaceae</taxon>
        <taxon>Lecanicillium</taxon>
    </lineage>
</organism>
<keyword evidence="2" id="KW-1185">Reference proteome</keyword>
<comment type="caution">
    <text evidence="1">The sequence shown here is derived from an EMBL/GenBank/DDBJ whole genome shotgun (WGS) entry which is preliminary data.</text>
</comment>
<evidence type="ECO:0000313" key="1">
    <source>
        <dbReference type="EMBL" id="KAJ3477787.1"/>
    </source>
</evidence>
<dbReference type="Proteomes" id="UP001148737">
    <property type="component" value="Unassembled WGS sequence"/>
</dbReference>
<protein>
    <submittedName>
        <fullName evidence="1">Uncharacterized protein</fullName>
    </submittedName>
</protein>
<evidence type="ECO:0000313" key="2">
    <source>
        <dbReference type="Proteomes" id="UP001148737"/>
    </source>
</evidence>
<proteinExistence type="predicted"/>
<name>A0ACC1QJF5_9HYPO</name>
<reference evidence="1" key="1">
    <citation type="submission" date="2022-07" db="EMBL/GenBank/DDBJ databases">
        <title>Genome Sequence of Lecanicillium saksenae.</title>
        <authorList>
            <person name="Buettner E."/>
        </authorList>
    </citation>
    <scope>NUCLEOTIDE SEQUENCE</scope>
    <source>
        <strain evidence="1">VT-O1</strain>
    </source>
</reference>
<sequence>MDVQQVNSRVIHEEPDTVYQLEAEGPAPAAAQQGGDGGQVERQITALSSASFEETYPEGGWAAWLVVLGAFFALFSAMGLMNSIAIFQAYTLDHQLKGYSEGTVGWIYSIYTFLAFFGGVYFGPIFDKYGPRWLTISGAVCVTCAMVAMSFCTQLWHFILSFGILGGLGTSLIFTPCIAAVGHWFKARRGFATGIATCAGGLGGIIFPLMLTDLFDRIGYGWATRVVALICLVCSCIGILLVRSRLPPAQNATAHPDPRIFRQVPFTLATVGIFLLEFSLFIPLAYISTYAIHKGFSQAFAYHLIPIMNAGSVNLFLAIHEISHNLAFKNATANRLLAIFANLPIGIPYSASFRPYHLTHHKSLGVDGLDTDLPTALEAFFLDSIFGKAFFCTFQIFFYAIRPMTVYRIPLTGVHALNIAVQVAFDAALVHFASPKAVLYLVLSSFLAGSLHPVAGHFIAEHYVYETVTPAQRDPANKVPVPETFSYYGPLNWVTYNVGLHNEHHDFPAIPWTRLHKVNRIASEFYDDLPRHESWVYAIWRFIWDPSVGMNCRVKRQNGGRLVGGAVSWKENEIQA</sequence>
<accession>A0ACC1QJF5</accession>
<dbReference type="EMBL" id="JANAKD010001614">
    <property type="protein sequence ID" value="KAJ3477787.1"/>
    <property type="molecule type" value="Genomic_DNA"/>
</dbReference>
<gene>
    <name evidence="1" type="ORF">NLG97_g8744</name>
</gene>